<evidence type="ECO:0000313" key="1">
    <source>
        <dbReference type="EMBL" id="KAK1845577.1"/>
    </source>
</evidence>
<gene>
    <name evidence="1" type="ORF">CCHR01_11809</name>
</gene>
<protein>
    <submittedName>
        <fullName evidence="1">Uncharacterized protein</fullName>
    </submittedName>
</protein>
<keyword evidence="2" id="KW-1185">Reference proteome</keyword>
<evidence type="ECO:0000313" key="2">
    <source>
        <dbReference type="Proteomes" id="UP001243330"/>
    </source>
</evidence>
<name>A0AAD9ADD9_9PEZI</name>
<proteinExistence type="predicted"/>
<dbReference type="EMBL" id="JAQOWY010000267">
    <property type="protein sequence ID" value="KAK1845577.1"/>
    <property type="molecule type" value="Genomic_DNA"/>
</dbReference>
<sequence>MPALANTFSQNAALHDKKPIITKYAKCQINCVTAVFACCAATEKVWVTKCYGAPPKIKACDQSFKGCQSVCTAPIRFESKYWTREGIV</sequence>
<accession>A0AAD9ADD9</accession>
<organism evidence="1 2">
    <name type="scientific">Colletotrichum chrysophilum</name>
    <dbReference type="NCBI Taxonomy" id="1836956"/>
    <lineage>
        <taxon>Eukaryota</taxon>
        <taxon>Fungi</taxon>
        <taxon>Dikarya</taxon>
        <taxon>Ascomycota</taxon>
        <taxon>Pezizomycotina</taxon>
        <taxon>Sordariomycetes</taxon>
        <taxon>Hypocreomycetidae</taxon>
        <taxon>Glomerellales</taxon>
        <taxon>Glomerellaceae</taxon>
        <taxon>Colletotrichum</taxon>
        <taxon>Colletotrichum gloeosporioides species complex</taxon>
    </lineage>
</organism>
<reference evidence="1" key="1">
    <citation type="submission" date="2023-01" db="EMBL/GenBank/DDBJ databases">
        <title>Colletotrichum chrysophilum M932 genome sequence.</title>
        <authorList>
            <person name="Baroncelli R."/>
        </authorList>
    </citation>
    <scope>NUCLEOTIDE SEQUENCE</scope>
    <source>
        <strain evidence="1">M932</strain>
    </source>
</reference>
<dbReference type="AlphaFoldDB" id="A0AAD9ADD9"/>
<dbReference type="Proteomes" id="UP001243330">
    <property type="component" value="Unassembled WGS sequence"/>
</dbReference>
<comment type="caution">
    <text evidence="1">The sequence shown here is derived from an EMBL/GenBank/DDBJ whole genome shotgun (WGS) entry which is preliminary data.</text>
</comment>